<gene>
    <name evidence="14" type="ORF">B4U80_06355</name>
</gene>
<evidence type="ECO:0000256" key="11">
    <source>
        <dbReference type="ARBA" id="ARBA00072696"/>
    </source>
</evidence>
<dbReference type="InterPro" id="IPR002048">
    <property type="entry name" value="EF_hand_dom"/>
</dbReference>
<evidence type="ECO:0000256" key="7">
    <source>
        <dbReference type="ARBA" id="ARBA00023180"/>
    </source>
</evidence>
<feature type="domain" description="EF-hand" evidence="13">
    <location>
        <begin position="199"/>
        <end position="234"/>
    </location>
</feature>
<organism evidence="14 15">
    <name type="scientific">Leptotrombidium deliense</name>
    <dbReference type="NCBI Taxonomy" id="299467"/>
    <lineage>
        <taxon>Eukaryota</taxon>
        <taxon>Metazoa</taxon>
        <taxon>Ecdysozoa</taxon>
        <taxon>Arthropoda</taxon>
        <taxon>Chelicerata</taxon>
        <taxon>Arachnida</taxon>
        <taxon>Acari</taxon>
        <taxon>Acariformes</taxon>
        <taxon>Trombidiformes</taxon>
        <taxon>Prostigmata</taxon>
        <taxon>Anystina</taxon>
        <taxon>Parasitengona</taxon>
        <taxon>Trombiculoidea</taxon>
        <taxon>Trombiculidae</taxon>
        <taxon>Leptotrombidium</taxon>
    </lineage>
</organism>
<comment type="function">
    <text evidence="9">Probable molecular chaperone assisting protein biosynthesis and transport in the endoplasmic reticulum. Required for the proper biosynthesis and transport of pulmonary surfactant-associated protein A/SP-A, pulmonary surfactant-associated protein D/SP-D and the lipid transporter ABCA3. By regulating both the proper expression and the degradation through the endoplasmic reticulum-associated protein degradation pathway of these proteins plays a crucial role in pulmonary surfactant homeostasis. Has an anti-fibrotic activity by negatively regulating the secretion of type I and type III collagens. This calcium-binding protein also transiently associates with immature PCSK6 and regulates its secretion.</text>
</comment>
<protein>
    <recommendedName>
        <fullName evidence="11">Reticulocalbin-3</fullName>
    </recommendedName>
</protein>
<dbReference type="PROSITE" id="PS00018">
    <property type="entry name" value="EF_HAND_1"/>
    <property type="match status" value="4"/>
</dbReference>
<dbReference type="GO" id="GO:0005509">
    <property type="term" value="F:calcium ion binding"/>
    <property type="evidence" value="ECO:0007669"/>
    <property type="project" value="InterPro"/>
</dbReference>
<feature type="chain" id="PRO_5019541946" description="Reticulocalbin-3" evidence="12">
    <location>
        <begin position="23"/>
        <end position="327"/>
    </location>
</feature>
<comment type="caution">
    <text evidence="14">The sequence shown here is derived from an EMBL/GenBank/DDBJ whole genome shotgun (WGS) entry which is preliminary data.</text>
</comment>
<keyword evidence="8" id="KW-0143">Chaperone</keyword>
<evidence type="ECO:0000256" key="12">
    <source>
        <dbReference type="SAM" id="SignalP"/>
    </source>
</evidence>
<evidence type="ECO:0000259" key="13">
    <source>
        <dbReference type="PROSITE" id="PS50222"/>
    </source>
</evidence>
<keyword evidence="2" id="KW-0479">Metal-binding</keyword>
<keyword evidence="4" id="KW-0677">Repeat</keyword>
<dbReference type="InterPro" id="IPR011992">
    <property type="entry name" value="EF-hand-dom_pair"/>
</dbReference>
<accession>A0A443SRR9</accession>
<dbReference type="VEuPathDB" id="VectorBase:LDEU001840"/>
<sequence>MHSKSVQQLLLICLLLAAVVCGFAIQKEDEKKSRVYDQSLSDEEHFKDAEHNVEYDHEAFLGKEEARTFDQLSPEESKKRLTAIVKKIDKDSDGFVTFDELRDWIHRSQRNYIFEDVDRQWKSHNPDNKSSISWDDYKKVTYGFMDDIDNAVSEEDSATYKEMMKRDKRRWELADTNKDGSLTKEEFTDFLHPEETEHMRDVVVEETLEDIDKNKDGKVSIDEYISDMYAPDASGDDVPDWVIREKEQFTNYRDKNKDGFMDKSEIREWIIPPDYDHSEAEAKHLIHESDTDRDEKLTLEEIISNYDGFVGSQATDFGEALMKHDEL</sequence>
<evidence type="ECO:0000256" key="4">
    <source>
        <dbReference type="ARBA" id="ARBA00022737"/>
    </source>
</evidence>
<dbReference type="SUPFAM" id="SSF47473">
    <property type="entry name" value="EF-hand"/>
    <property type="match status" value="2"/>
</dbReference>
<comment type="subunit">
    <text evidence="10">Interacts with PCSK6 (immature form including the propeptide); probably involved in the maturation and the secretion of PCSK6.</text>
</comment>
<keyword evidence="6" id="KW-0106">Calcium</keyword>
<feature type="signal peptide" evidence="12">
    <location>
        <begin position="1"/>
        <end position="22"/>
    </location>
</feature>
<dbReference type="CDD" id="cd16226">
    <property type="entry name" value="EFh_CREC_Calumenin_like"/>
    <property type="match status" value="1"/>
</dbReference>
<reference evidence="14 15" key="1">
    <citation type="journal article" date="2018" name="Gigascience">
        <title>Genomes of trombidid mites reveal novel predicted allergens and laterally-transferred genes associated with secondary metabolism.</title>
        <authorList>
            <person name="Dong X."/>
            <person name="Chaisiri K."/>
            <person name="Xia D."/>
            <person name="Armstrong S.D."/>
            <person name="Fang Y."/>
            <person name="Donnelly M.J."/>
            <person name="Kadowaki T."/>
            <person name="McGarry J.W."/>
            <person name="Darby A.C."/>
            <person name="Makepeace B.L."/>
        </authorList>
    </citation>
    <scope>NUCLEOTIDE SEQUENCE [LARGE SCALE GENOMIC DNA]</scope>
    <source>
        <strain evidence="14">UoL-UT</strain>
    </source>
</reference>
<keyword evidence="15" id="KW-1185">Reference proteome</keyword>
<dbReference type="FunFam" id="1.10.238.10:FF:000090">
    <property type="entry name" value="calumenin isoform X2"/>
    <property type="match status" value="1"/>
</dbReference>
<keyword evidence="7" id="KW-0325">Glycoprotein</keyword>
<dbReference type="Pfam" id="PF13202">
    <property type="entry name" value="EF-hand_5"/>
    <property type="match status" value="1"/>
</dbReference>
<name>A0A443SRR9_9ACAR</name>
<evidence type="ECO:0000256" key="3">
    <source>
        <dbReference type="ARBA" id="ARBA00022729"/>
    </source>
</evidence>
<evidence type="ECO:0000256" key="8">
    <source>
        <dbReference type="ARBA" id="ARBA00023186"/>
    </source>
</evidence>
<dbReference type="InterPro" id="IPR018247">
    <property type="entry name" value="EF_Hand_1_Ca_BS"/>
</dbReference>
<dbReference type="Proteomes" id="UP000288716">
    <property type="component" value="Unassembled WGS sequence"/>
</dbReference>
<dbReference type="GO" id="GO:0005788">
    <property type="term" value="C:endoplasmic reticulum lumen"/>
    <property type="evidence" value="ECO:0007669"/>
    <property type="project" value="UniProtKB-SubCell"/>
</dbReference>
<feature type="domain" description="EF-hand" evidence="13">
    <location>
        <begin position="162"/>
        <end position="197"/>
    </location>
</feature>
<dbReference type="FunFam" id="1.10.238.10:FF:000104">
    <property type="entry name" value="calumenin isoform X1"/>
    <property type="match status" value="1"/>
</dbReference>
<keyword evidence="3 12" id="KW-0732">Signal</keyword>
<proteinExistence type="predicted"/>
<dbReference type="SMART" id="SM00054">
    <property type="entry name" value="EFh"/>
    <property type="match status" value="4"/>
</dbReference>
<evidence type="ECO:0000256" key="10">
    <source>
        <dbReference type="ARBA" id="ARBA00063143"/>
    </source>
</evidence>
<dbReference type="AlphaFoldDB" id="A0A443SRR9"/>
<dbReference type="PROSITE" id="PS50222">
    <property type="entry name" value="EF_HAND_2"/>
    <property type="match status" value="3"/>
</dbReference>
<dbReference type="PANTHER" id="PTHR10827:SF52">
    <property type="entry name" value="IP16409P"/>
    <property type="match status" value="1"/>
</dbReference>
<keyword evidence="5" id="KW-0256">Endoplasmic reticulum</keyword>
<feature type="domain" description="EF-hand" evidence="13">
    <location>
        <begin position="76"/>
        <end position="111"/>
    </location>
</feature>
<evidence type="ECO:0000256" key="6">
    <source>
        <dbReference type="ARBA" id="ARBA00022837"/>
    </source>
</evidence>
<dbReference type="Gene3D" id="1.10.238.10">
    <property type="entry name" value="EF-hand"/>
    <property type="match status" value="2"/>
</dbReference>
<dbReference type="STRING" id="299467.A0A443SRR9"/>
<evidence type="ECO:0000313" key="14">
    <source>
        <dbReference type="EMBL" id="RWS30199.1"/>
    </source>
</evidence>
<comment type="subcellular location">
    <subcellularLocation>
        <location evidence="1">Endoplasmic reticulum lumen</location>
    </subcellularLocation>
</comment>
<evidence type="ECO:0000256" key="1">
    <source>
        <dbReference type="ARBA" id="ARBA00004319"/>
    </source>
</evidence>
<dbReference type="Pfam" id="PF13499">
    <property type="entry name" value="EF-hand_7"/>
    <property type="match status" value="1"/>
</dbReference>
<evidence type="ECO:0000313" key="15">
    <source>
        <dbReference type="Proteomes" id="UP000288716"/>
    </source>
</evidence>
<dbReference type="PANTHER" id="PTHR10827">
    <property type="entry name" value="RETICULOCALBIN"/>
    <property type="match status" value="1"/>
</dbReference>
<evidence type="ECO:0000256" key="2">
    <source>
        <dbReference type="ARBA" id="ARBA00022723"/>
    </source>
</evidence>
<evidence type="ECO:0000256" key="9">
    <source>
        <dbReference type="ARBA" id="ARBA00056975"/>
    </source>
</evidence>
<dbReference type="GO" id="GO:0015031">
    <property type="term" value="P:protein transport"/>
    <property type="evidence" value="ECO:0007669"/>
    <property type="project" value="UniProtKB-ARBA"/>
</dbReference>
<dbReference type="EMBL" id="NCKV01000596">
    <property type="protein sequence ID" value="RWS30199.1"/>
    <property type="molecule type" value="Genomic_DNA"/>
</dbReference>
<dbReference type="OrthoDB" id="293868at2759"/>
<evidence type="ECO:0000256" key="5">
    <source>
        <dbReference type="ARBA" id="ARBA00022824"/>
    </source>
</evidence>